<dbReference type="InterPro" id="IPR006015">
    <property type="entry name" value="Universal_stress_UspA"/>
</dbReference>
<dbReference type="Proteomes" id="UP001497444">
    <property type="component" value="Chromosome 19"/>
</dbReference>
<proteinExistence type="predicted"/>
<dbReference type="Gene3D" id="3.40.50.620">
    <property type="entry name" value="HUPs"/>
    <property type="match status" value="1"/>
</dbReference>
<evidence type="ECO:0000259" key="1">
    <source>
        <dbReference type="Pfam" id="PF00582"/>
    </source>
</evidence>
<evidence type="ECO:0000313" key="2">
    <source>
        <dbReference type="EMBL" id="CAK9267328.1"/>
    </source>
</evidence>
<dbReference type="PANTHER" id="PTHR46100">
    <property type="entry name" value="IMP2'P"/>
    <property type="match status" value="1"/>
</dbReference>
<dbReference type="Pfam" id="PF00582">
    <property type="entry name" value="Usp"/>
    <property type="match status" value="1"/>
</dbReference>
<dbReference type="CDD" id="cd23659">
    <property type="entry name" value="USP_At3g01520-like"/>
    <property type="match status" value="1"/>
</dbReference>
<protein>
    <recommendedName>
        <fullName evidence="1">UspA domain-containing protein</fullName>
    </recommendedName>
</protein>
<sequence>MADARYFGVAVDYSPSSKYAFKWAVDNVFRAGDVVILLFVNKDSRDGDAADLWGAGGSPLVPFVELSDAVIQRRYQAKADEEISRYAEEAETVKKAKVMAKFYWGDPKEKLVKAVVEIPLDALIIGSRGFGTFKRTLLGSVSNSVVNSVPCPVTVVKLPPNIGSE</sequence>
<organism evidence="2 3">
    <name type="scientific">Sphagnum jensenii</name>
    <dbReference type="NCBI Taxonomy" id="128206"/>
    <lineage>
        <taxon>Eukaryota</taxon>
        <taxon>Viridiplantae</taxon>
        <taxon>Streptophyta</taxon>
        <taxon>Embryophyta</taxon>
        <taxon>Bryophyta</taxon>
        <taxon>Sphagnophytina</taxon>
        <taxon>Sphagnopsida</taxon>
        <taxon>Sphagnales</taxon>
        <taxon>Sphagnaceae</taxon>
        <taxon>Sphagnum</taxon>
    </lineage>
</organism>
<accession>A0ABP0WNP3</accession>
<reference evidence="2" key="1">
    <citation type="submission" date="2024-02" db="EMBL/GenBank/DDBJ databases">
        <authorList>
            <consortium name="ELIXIR-Norway"/>
            <consortium name="Elixir Norway"/>
        </authorList>
    </citation>
    <scope>NUCLEOTIDE SEQUENCE</scope>
</reference>
<keyword evidence="3" id="KW-1185">Reference proteome</keyword>
<dbReference type="PRINTS" id="PR01438">
    <property type="entry name" value="UNVRSLSTRESS"/>
</dbReference>
<dbReference type="PANTHER" id="PTHR46100:SF4">
    <property type="entry name" value="USPA DOMAIN-CONTAINING PROTEIN"/>
    <property type="match status" value="1"/>
</dbReference>
<dbReference type="SUPFAM" id="SSF52402">
    <property type="entry name" value="Adenine nucleotide alpha hydrolases-like"/>
    <property type="match status" value="1"/>
</dbReference>
<evidence type="ECO:0000313" key="3">
    <source>
        <dbReference type="Proteomes" id="UP001497444"/>
    </source>
</evidence>
<gene>
    <name evidence="2" type="ORF">CSSPJE1EN1_LOCUS12806</name>
</gene>
<dbReference type="InterPro" id="IPR006016">
    <property type="entry name" value="UspA"/>
</dbReference>
<dbReference type="EMBL" id="OZ020114">
    <property type="protein sequence ID" value="CAK9267328.1"/>
    <property type="molecule type" value="Genomic_DNA"/>
</dbReference>
<name>A0ABP0WNP3_9BRYO</name>
<dbReference type="InterPro" id="IPR014729">
    <property type="entry name" value="Rossmann-like_a/b/a_fold"/>
</dbReference>
<feature type="domain" description="UspA" evidence="1">
    <location>
        <begin position="9"/>
        <end position="157"/>
    </location>
</feature>